<protein>
    <submittedName>
        <fullName evidence="2">Uncharacterized protein</fullName>
    </submittedName>
</protein>
<feature type="compositionally biased region" description="Basic and acidic residues" evidence="1">
    <location>
        <begin position="1"/>
        <end position="22"/>
    </location>
</feature>
<comment type="caution">
    <text evidence="2">The sequence shown here is derived from an EMBL/GenBank/DDBJ whole genome shotgun (WGS) entry which is preliminary data.</text>
</comment>
<evidence type="ECO:0000313" key="2">
    <source>
        <dbReference type="EMBL" id="KAJ6982335.1"/>
    </source>
</evidence>
<name>A0AAD6MC97_9ROSI</name>
<dbReference type="Proteomes" id="UP001164929">
    <property type="component" value="Chromosome 10"/>
</dbReference>
<organism evidence="2 3">
    <name type="scientific">Populus alba x Populus x berolinensis</name>
    <dbReference type="NCBI Taxonomy" id="444605"/>
    <lineage>
        <taxon>Eukaryota</taxon>
        <taxon>Viridiplantae</taxon>
        <taxon>Streptophyta</taxon>
        <taxon>Embryophyta</taxon>
        <taxon>Tracheophyta</taxon>
        <taxon>Spermatophyta</taxon>
        <taxon>Magnoliopsida</taxon>
        <taxon>eudicotyledons</taxon>
        <taxon>Gunneridae</taxon>
        <taxon>Pentapetalae</taxon>
        <taxon>rosids</taxon>
        <taxon>fabids</taxon>
        <taxon>Malpighiales</taxon>
        <taxon>Salicaceae</taxon>
        <taxon>Saliceae</taxon>
        <taxon>Populus</taxon>
    </lineage>
</organism>
<dbReference type="AlphaFoldDB" id="A0AAD6MC97"/>
<evidence type="ECO:0000256" key="1">
    <source>
        <dbReference type="SAM" id="MobiDB-lite"/>
    </source>
</evidence>
<feature type="region of interest" description="Disordered" evidence="1">
    <location>
        <begin position="1"/>
        <end position="26"/>
    </location>
</feature>
<keyword evidence="3" id="KW-1185">Reference proteome</keyword>
<dbReference type="EMBL" id="JAQIZT010000010">
    <property type="protein sequence ID" value="KAJ6982335.1"/>
    <property type="molecule type" value="Genomic_DNA"/>
</dbReference>
<evidence type="ECO:0000313" key="3">
    <source>
        <dbReference type="Proteomes" id="UP001164929"/>
    </source>
</evidence>
<reference evidence="2" key="1">
    <citation type="journal article" date="2023" name="Mol. Ecol. Resour.">
        <title>Chromosome-level genome assembly of a triploid poplar Populus alba 'Berolinensis'.</title>
        <authorList>
            <person name="Chen S."/>
            <person name="Yu Y."/>
            <person name="Wang X."/>
            <person name="Wang S."/>
            <person name="Zhang T."/>
            <person name="Zhou Y."/>
            <person name="He R."/>
            <person name="Meng N."/>
            <person name="Wang Y."/>
            <person name="Liu W."/>
            <person name="Liu Z."/>
            <person name="Liu J."/>
            <person name="Guo Q."/>
            <person name="Huang H."/>
            <person name="Sederoff R.R."/>
            <person name="Wang G."/>
            <person name="Qu G."/>
            <person name="Chen S."/>
        </authorList>
    </citation>
    <scope>NUCLEOTIDE SEQUENCE</scope>
    <source>
        <strain evidence="2">SC-2020</strain>
    </source>
</reference>
<proteinExistence type="predicted"/>
<sequence>MVKERSLRSTPQGEREKGKGRDISSFNNKKQGFLRFNRNGLLNVAPRGTHFSWSLFVSLRVVISDF</sequence>
<accession>A0AAD6MC97</accession>
<gene>
    <name evidence="2" type="ORF">NC653_025440</name>
</gene>